<dbReference type="Gene3D" id="2.60.120.260">
    <property type="entry name" value="Galactose-binding domain-like"/>
    <property type="match status" value="2"/>
</dbReference>
<dbReference type="SMART" id="SM01029">
    <property type="entry name" value="BetaGal_dom2"/>
    <property type="match status" value="1"/>
</dbReference>
<dbReference type="InterPro" id="IPR008979">
    <property type="entry name" value="Galactose-bd-like_sf"/>
</dbReference>
<evidence type="ECO:0000256" key="1">
    <source>
        <dbReference type="ARBA" id="ARBA00001412"/>
    </source>
</evidence>
<dbReference type="InterPro" id="IPR019801">
    <property type="entry name" value="Glyco_hydro_35_CS"/>
</dbReference>
<dbReference type="Pfam" id="PF13363">
    <property type="entry name" value="BetaGal_dom3"/>
    <property type="match status" value="1"/>
</dbReference>
<evidence type="ECO:0000256" key="10">
    <source>
        <dbReference type="SAM" id="SignalP"/>
    </source>
</evidence>
<dbReference type="Gene3D" id="2.102.20.10">
    <property type="entry name" value="Beta-galactosidase, domain 2"/>
    <property type="match status" value="1"/>
</dbReference>
<dbReference type="InterPro" id="IPR036833">
    <property type="entry name" value="BetaGal_dom3_sf"/>
</dbReference>
<dbReference type="Gene3D" id="2.60.390.10">
    <property type="entry name" value="Beta-galactosidase, domain 3"/>
    <property type="match status" value="1"/>
</dbReference>
<evidence type="ECO:0000256" key="8">
    <source>
        <dbReference type="RuleBase" id="RU000675"/>
    </source>
</evidence>
<sequence>MRLLSTVAVAALLAFSQSCKALHLRGGRPSLLLKEDAEKRALLQDVVTWDNHSLFIHGERIMIFSGEFHPFRLPVPSLWLDVFQKVKALGLNTVSFYVDWAQLEGKPGHFKADGIFDYSAFFAAAKEAGIYLIARPGPYINAEASGGGFPGWLQRLKGHLRTSDADYLAATDNYMANIASIIAKAQITNGGPVILYQPENEYSGATDGFVFPDPKYMQYVEDQARKAGIVVPFVSNDAFPGGHNAPGTGEGEVDIYGHDGYPLGFDCAHPAVWPASALPTNWHATHLNQSPSTPYTIPEQRMPKLTSEQGGSFDPWGGLGFPQCEELLNHEQVRVFYKNNYAAGVTIYSLYMIFGGTNWGNLGHPGGYTSYDYAAAIAEDRTVAREKYSELKLEANFLKVSPGYLTASPGLSNLTGVYSSSQAVTVTPVIGTNGSFYVVRHTDYQLTSSTPYTMTLPTSRGSLAIPQLGGTLTLTRRDSKIHVTDYPVGDSRLIYSTAEIFTWQKFSDRTVLVVYGGPGETHEMAIDASSAAVKTAGSGVTIKEVGDTYLVAQWQTSTERRVVQIGDLHVYIVDRNSAYDYWVAELSGSSPSSLIVNGGYLLRSASVDGNTLNIKADFNSTTSLELIGVPSRVTSLCINDAQVEHTVNAAGNWVADAGYHSPRLPVPDLSALNWMYVDSLPEIQPGYDDSAWPDADHTTTNNTYVQPFRTPVSLYGSDYGFHPGALLFRGHFDATGAESQLYISTQGGSAFGSSAWLNGTFLGSWPGIDAASAHNDTYALPKLTKGRRYVLTVLVDNMGLDENWVVGVDQMKNARGILDYRLIMSSPSSSTGNATTAPTVRWKITGNLGGESYADPVRGPLNEGGLFIERQGLHQPEPLRGARFAAGTSPFEGITAPGVAFYAAKMPLNLPSDKWDIPLSFSFVNDTAGTSNDYRAWLYVNGYQFGRYVSNIGPQRDFPVPEGILNYQGDNWIGLAVWATQSAGAKVPGLSLVAKTPVLTGREKVDLVEAPAWTPRPGAY</sequence>
<keyword evidence="4 10" id="KW-0732">Signal</keyword>
<dbReference type="InterPro" id="IPR037110">
    <property type="entry name" value="Betagal_dom2_sf"/>
</dbReference>
<name>A0AAN6MY78_9PEZI</name>
<dbReference type="PANTHER" id="PTHR23421">
    <property type="entry name" value="BETA-GALACTOSIDASE RELATED"/>
    <property type="match status" value="1"/>
</dbReference>
<dbReference type="Pfam" id="PF10435">
    <property type="entry name" value="BetaGal_dom2"/>
    <property type="match status" value="1"/>
</dbReference>
<feature type="chain" id="PRO_5042865924" description="Beta-galactosidase" evidence="10">
    <location>
        <begin position="22"/>
        <end position="1020"/>
    </location>
</feature>
<evidence type="ECO:0000256" key="5">
    <source>
        <dbReference type="ARBA" id="ARBA00022801"/>
    </source>
</evidence>
<dbReference type="InterPro" id="IPR025300">
    <property type="entry name" value="BetaGal_jelly_roll_dom"/>
</dbReference>
<evidence type="ECO:0000313" key="13">
    <source>
        <dbReference type="Proteomes" id="UP001303473"/>
    </source>
</evidence>
<keyword evidence="5 8" id="KW-0378">Hydrolase</keyword>
<dbReference type="SUPFAM" id="SSF51445">
    <property type="entry name" value="(Trans)glycosidases"/>
    <property type="match status" value="1"/>
</dbReference>
<accession>A0AAN6MY78</accession>
<dbReference type="GO" id="GO:0005975">
    <property type="term" value="P:carbohydrate metabolic process"/>
    <property type="evidence" value="ECO:0007669"/>
    <property type="project" value="InterPro"/>
</dbReference>
<dbReference type="Pfam" id="PF01301">
    <property type="entry name" value="Glyco_hydro_35"/>
    <property type="match status" value="1"/>
</dbReference>
<keyword evidence="13" id="KW-1185">Reference proteome</keyword>
<evidence type="ECO:0000256" key="4">
    <source>
        <dbReference type="ARBA" id="ARBA00022729"/>
    </source>
</evidence>
<comment type="similarity">
    <text evidence="2 9">Belongs to the glycosyl hydrolase 35 family.</text>
</comment>
<comment type="caution">
    <text evidence="12">The sequence shown here is derived from an EMBL/GenBank/DDBJ whole genome shotgun (WGS) entry which is preliminary data.</text>
</comment>
<dbReference type="SUPFAM" id="SSF49785">
    <property type="entry name" value="Galactose-binding domain-like"/>
    <property type="match status" value="2"/>
</dbReference>
<dbReference type="FunFam" id="3.20.20.80:FF:000040">
    <property type="entry name" value="Beta-galactosidase A"/>
    <property type="match status" value="1"/>
</dbReference>
<dbReference type="SUPFAM" id="SSF117100">
    <property type="entry name" value="Beta-galactosidase LacA, domain 3"/>
    <property type="match status" value="1"/>
</dbReference>
<dbReference type="EC" id="3.2.1.23" evidence="3 8"/>
<reference evidence="13" key="1">
    <citation type="journal article" date="2023" name="Mol. Phylogenet. Evol.">
        <title>Genome-scale phylogeny and comparative genomics of the fungal order Sordariales.</title>
        <authorList>
            <person name="Hensen N."/>
            <person name="Bonometti L."/>
            <person name="Westerberg I."/>
            <person name="Brannstrom I.O."/>
            <person name="Guillou S."/>
            <person name="Cros-Aarteil S."/>
            <person name="Calhoun S."/>
            <person name="Haridas S."/>
            <person name="Kuo A."/>
            <person name="Mondo S."/>
            <person name="Pangilinan J."/>
            <person name="Riley R."/>
            <person name="LaButti K."/>
            <person name="Andreopoulos B."/>
            <person name="Lipzen A."/>
            <person name="Chen C."/>
            <person name="Yan M."/>
            <person name="Daum C."/>
            <person name="Ng V."/>
            <person name="Clum A."/>
            <person name="Steindorff A."/>
            <person name="Ohm R.A."/>
            <person name="Martin F."/>
            <person name="Silar P."/>
            <person name="Natvig D.O."/>
            <person name="Lalanne C."/>
            <person name="Gautier V."/>
            <person name="Ament-Velasquez S.L."/>
            <person name="Kruys A."/>
            <person name="Hutchinson M.I."/>
            <person name="Powell A.J."/>
            <person name="Barry K."/>
            <person name="Miller A.N."/>
            <person name="Grigoriev I.V."/>
            <person name="Debuchy R."/>
            <person name="Gladieux P."/>
            <person name="Hiltunen Thoren M."/>
            <person name="Johannesson H."/>
        </authorList>
    </citation>
    <scope>NUCLEOTIDE SEQUENCE [LARGE SCALE GENOMIC DNA]</scope>
    <source>
        <strain evidence="13">CBS 340.73</strain>
    </source>
</reference>
<evidence type="ECO:0000256" key="7">
    <source>
        <dbReference type="ARBA" id="ARBA00023295"/>
    </source>
</evidence>
<dbReference type="InterPro" id="IPR031330">
    <property type="entry name" value="Gly_Hdrlase_35_cat"/>
</dbReference>
<dbReference type="InterPro" id="IPR017853">
    <property type="entry name" value="GH"/>
</dbReference>
<feature type="domain" description="Beta-galactosidase" evidence="11">
    <location>
        <begin position="404"/>
        <end position="581"/>
    </location>
</feature>
<dbReference type="InterPro" id="IPR001944">
    <property type="entry name" value="Glycoside_Hdrlase_35"/>
</dbReference>
<dbReference type="EMBL" id="MU853912">
    <property type="protein sequence ID" value="KAK3935692.1"/>
    <property type="molecule type" value="Genomic_DNA"/>
</dbReference>
<feature type="signal peptide" evidence="10">
    <location>
        <begin position="1"/>
        <end position="21"/>
    </location>
</feature>
<dbReference type="Gene3D" id="3.20.20.80">
    <property type="entry name" value="Glycosidases"/>
    <property type="match status" value="1"/>
</dbReference>
<proteinExistence type="inferred from homology"/>
<keyword evidence="6" id="KW-0325">Glycoprotein</keyword>
<dbReference type="FunFam" id="2.60.120.260:FF:000065">
    <property type="entry name" value="Beta-galactosidase A"/>
    <property type="match status" value="1"/>
</dbReference>
<comment type="catalytic activity">
    <reaction evidence="1 8">
        <text>Hydrolysis of terminal non-reducing beta-D-galactose residues in beta-D-galactosides.</text>
        <dbReference type="EC" id="3.2.1.23"/>
    </reaction>
</comment>
<organism evidence="12 13">
    <name type="scientific">Diplogelasinospora grovesii</name>
    <dbReference type="NCBI Taxonomy" id="303347"/>
    <lineage>
        <taxon>Eukaryota</taxon>
        <taxon>Fungi</taxon>
        <taxon>Dikarya</taxon>
        <taxon>Ascomycota</taxon>
        <taxon>Pezizomycotina</taxon>
        <taxon>Sordariomycetes</taxon>
        <taxon>Sordariomycetidae</taxon>
        <taxon>Sordariales</taxon>
        <taxon>Diplogelasinosporaceae</taxon>
        <taxon>Diplogelasinospora</taxon>
    </lineage>
</organism>
<evidence type="ECO:0000256" key="9">
    <source>
        <dbReference type="RuleBase" id="RU003679"/>
    </source>
</evidence>
<dbReference type="InterPro" id="IPR025972">
    <property type="entry name" value="BetaGal_dom3"/>
</dbReference>
<dbReference type="Proteomes" id="UP001303473">
    <property type="component" value="Unassembled WGS sequence"/>
</dbReference>
<evidence type="ECO:0000256" key="2">
    <source>
        <dbReference type="ARBA" id="ARBA00009809"/>
    </source>
</evidence>
<dbReference type="PRINTS" id="PR00742">
    <property type="entry name" value="GLHYDRLASE35"/>
</dbReference>
<dbReference type="PROSITE" id="PS01182">
    <property type="entry name" value="GLYCOSYL_HYDROL_F35"/>
    <property type="match status" value="1"/>
</dbReference>
<dbReference type="SUPFAM" id="SSF51011">
    <property type="entry name" value="Glycosyl hydrolase domain"/>
    <property type="match status" value="1"/>
</dbReference>
<dbReference type="AlphaFoldDB" id="A0AAN6MY78"/>
<dbReference type="FunFam" id="2.102.20.10:FF:000001">
    <property type="entry name" value="Beta-galactosidase A"/>
    <property type="match status" value="1"/>
</dbReference>
<protein>
    <recommendedName>
        <fullName evidence="3 8">Beta-galactosidase</fullName>
        <ecNumber evidence="3 8">3.2.1.23</ecNumber>
    </recommendedName>
</protein>
<dbReference type="Pfam" id="PF13364">
    <property type="entry name" value="BetaGal_ABD2"/>
    <property type="match status" value="2"/>
</dbReference>
<dbReference type="GO" id="GO:0004565">
    <property type="term" value="F:beta-galactosidase activity"/>
    <property type="evidence" value="ECO:0007669"/>
    <property type="project" value="UniProtKB-EC"/>
</dbReference>
<evidence type="ECO:0000256" key="6">
    <source>
        <dbReference type="ARBA" id="ARBA00023180"/>
    </source>
</evidence>
<evidence type="ECO:0000313" key="12">
    <source>
        <dbReference type="EMBL" id="KAK3935692.1"/>
    </source>
</evidence>
<dbReference type="InterPro" id="IPR018954">
    <property type="entry name" value="Betagal_dom2"/>
</dbReference>
<dbReference type="PROSITE" id="PS51257">
    <property type="entry name" value="PROKAR_LIPOPROTEIN"/>
    <property type="match status" value="1"/>
</dbReference>
<evidence type="ECO:0000256" key="3">
    <source>
        <dbReference type="ARBA" id="ARBA00012756"/>
    </source>
</evidence>
<evidence type="ECO:0000259" key="11">
    <source>
        <dbReference type="SMART" id="SM01029"/>
    </source>
</evidence>
<gene>
    <name evidence="12" type="ORF">QBC46DRAFT_271226</name>
</gene>
<keyword evidence="7 8" id="KW-0326">Glycosidase</keyword>